<dbReference type="Proteomes" id="UP001430953">
    <property type="component" value="Unassembled WGS sequence"/>
</dbReference>
<evidence type="ECO:0000313" key="2">
    <source>
        <dbReference type="Proteomes" id="UP001430953"/>
    </source>
</evidence>
<gene>
    <name evidence="1" type="ORF">PUN28_008288</name>
</gene>
<keyword evidence="2" id="KW-1185">Reference proteome</keyword>
<protein>
    <submittedName>
        <fullName evidence="1">Uncharacterized protein</fullName>
    </submittedName>
</protein>
<sequence>MSTFNNRFPLKKPKLLDKWLEFQLNKKKNKYWTLKKNSIPTLLNYNNLRDEIVGK</sequence>
<accession>A0AAW2G2V3</accession>
<dbReference type="EMBL" id="JADYXP020000007">
    <property type="protein sequence ID" value="KAL0120462.1"/>
    <property type="molecule type" value="Genomic_DNA"/>
</dbReference>
<comment type="caution">
    <text evidence="1">The sequence shown here is derived from an EMBL/GenBank/DDBJ whole genome shotgun (WGS) entry which is preliminary data.</text>
</comment>
<reference evidence="1 2" key="1">
    <citation type="submission" date="2023-03" db="EMBL/GenBank/DDBJ databases">
        <title>High recombination rates correlate with genetic variation in Cardiocondyla obscurior ants.</title>
        <authorList>
            <person name="Errbii M."/>
        </authorList>
    </citation>
    <scope>NUCLEOTIDE SEQUENCE [LARGE SCALE GENOMIC DNA]</scope>
    <source>
        <strain evidence="1">Alpha-2009</strain>
        <tissue evidence="1">Whole body</tissue>
    </source>
</reference>
<name>A0AAW2G2V3_9HYME</name>
<evidence type="ECO:0000313" key="1">
    <source>
        <dbReference type="EMBL" id="KAL0120462.1"/>
    </source>
</evidence>
<organism evidence="1 2">
    <name type="scientific">Cardiocondyla obscurior</name>
    <dbReference type="NCBI Taxonomy" id="286306"/>
    <lineage>
        <taxon>Eukaryota</taxon>
        <taxon>Metazoa</taxon>
        <taxon>Ecdysozoa</taxon>
        <taxon>Arthropoda</taxon>
        <taxon>Hexapoda</taxon>
        <taxon>Insecta</taxon>
        <taxon>Pterygota</taxon>
        <taxon>Neoptera</taxon>
        <taxon>Endopterygota</taxon>
        <taxon>Hymenoptera</taxon>
        <taxon>Apocrita</taxon>
        <taxon>Aculeata</taxon>
        <taxon>Formicoidea</taxon>
        <taxon>Formicidae</taxon>
        <taxon>Myrmicinae</taxon>
        <taxon>Cardiocondyla</taxon>
    </lineage>
</organism>
<proteinExistence type="predicted"/>
<dbReference type="AlphaFoldDB" id="A0AAW2G2V3"/>